<dbReference type="GO" id="GO:0071949">
    <property type="term" value="F:FAD binding"/>
    <property type="evidence" value="ECO:0007669"/>
    <property type="project" value="InterPro"/>
</dbReference>
<dbReference type="PANTHER" id="PTHR42659">
    <property type="entry name" value="XANTHINE DEHYDROGENASE SUBUNIT C-RELATED"/>
    <property type="match status" value="1"/>
</dbReference>
<evidence type="ECO:0000256" key="3">
    <source>
        <dbReference type="ARBA" id="ARBA00023002"/>
    </source>
</evidence>
<dbReference type="Pfam" id="PF00941">
    <property type="entry name" value="FAD_binding_5"/>
    <property type="match status" value="1"/>
</dbReference>
<dbReference type="Gene3D" id="3.30.390.50">
    <property type="entry name" value="CO dehydrogenase flavoprotein, C-terminal domain"/>
    <property type="match status" value="1"/>
</dbReference>
<dbReference type="InterPro" id="IPR002346">
    <property type="entry name" value="Mopterin_DH_FAD-bd"/>
</dbReference>
<dbReference type="Gene3D" id="3.30.465.10">
    <property type="match status" value="1"/>
</dbReference>
<reference evidence="5 6" key="1">
    <citation type="submission" date="2016-06" db="EMBL/GenBank/DDBJ databases">
        <title>Complete genome sequences of Bordetella bronchialis and Bordetella flabilis.</title>
        <authorList>
            <person name="LiPuma J.J."/>
            <person name="Spilker T."/>
        </authorList>
    </citation>
    <scope>NUCLEOTIDE SEQUENCE [LARGE SCALE GENOMIC DNA]</scope>
    <source>
        <strain evidence="5 6">AU17976</strain>
    </source>
</reference>
<keyword evidence="3" id="KW-0560">Oxidoreductase</keyword>
<keyword evidence="1" id="KW-0285">Flavoprotein</keyword>
<dbReference type="SMART" id="SM01092">
    <property type="entry name" value="CO_deh_flav_C"/>
    <property type="match status" value="1"/>
</dbReference>
<dbReference type="AlphaFoldDB" id="A0A193FQG4"/>
<dbReference type="InterPro" id="IPR016167">
    <property type="entry name" value="FAD-bd_PCMH_sub1"/>
</dbReference>
<dbReference type="Gene3D" id="3.30.43.10">
    <property type="entry name" value="Uridine Diphospho-n-acetylenolpyruvylglucosamine Reductase, domain 2"/>
    <property type="match status" value="1"/>
</dbReference>
<dbReference type="PANTHER" id="PTHR42659:SF2">
    <property type="entry name" value="XANTHINE DEHYDROGENASE SUBUNIT C-RELATED"/>
    <property type="match status" value="1"/>
</dbReference>
<gene>
    <name evidence="5" type="ORF">BAU08_00305</name>
</gene>
<evidence type="ECO:0000256" key="2">
    <source>
        <dbReference type="ARBA" id="ARBA00022827"/>
    </source>
</evidence>
<dbReference type="SUPFAM" id="SSF55447">
    <property type="entry name" value="CO dehydrogenase flavoprotein C-terminal domain-like"/>
    <property type="match status" value="1"/>
</dbReference>
<sequence length="296" mass="31225">MKPSVFTYHDPHTIDDAVGLLGRLDNARALAGGQSLMAMINMRFVQPDHLVDLNKVGELAGIAEAADEIRIGAMTRQRDLEFSALIGARIPLMSEALLHVGHRQTRNRGTLGGSLCHLDPAAELVAVAAACDAVIEVAGPNGRRDIPFAEFPLGFMMPSVEADELVVGARFPLWPRGHGAAFFEFARRHGDFAIVSAAALIALDAGGRIARSALVLGGVGPVPLRMDEVEGMLAGNVPTAELVRQASEHCRGVEALDDALVPATYRQSLAVVMARRALLTACARAGAPLPQAGIPA</sequence>
<protein>
    <submittedName>
        <fullName evidence="5">Molybdopterin dehydrogenase</fullName>
    </submittedName>
</protein>
<dbReference type="InterPro" id="IPR036318">
    <property type="entry name" value="FAD-bd_PCMH-like_sf"/>
</dbReference>
<dbReference type="Proteomes" id="UP000092213">
    <property type="component" value="Chromosome"/>
</dbReference>
<accession>A0A193FQG4</accession>
<dbReference type="SUPFAM" id="SSF56176">
    <property type="entry name" value="FAD-binding/transporter-associated domain-like"/>
    <property type="match status" value="1"/>
</dbReference>
<dbReference type="GO" id="GO:0016491">
    <property type="term" value="F:oxidoreductase activity"/>
    <property type="evidence" value="ECO:0007669"/>
    <property type="project" value="UniProtKB-KW"/>
</dbReference>
<dbReference type="InterPro" id="IPR016166">
    <property type="entry name" value="FAD-bd_PCMH"/>
</dbReference>
<proteinExistence type="predicted"/>
<dbReference type="InterPro" id="IPR036683">
    <property type="entry name" value="CO_DH_flav_C_dom_sf"/>
</dbReference>
<dbReference type="RefSeq" id="WP_066667598.1">
    <property type="nucleotide sequence ID" value="NZ_CP016171.1"/>
</dbReference>
<dbReference type="InterPro" id="IPR016169">
    <property type="entry name" value="FAD-bd_PCMH_sub2"/>
</dbReference>
<evidence type="ECO:0000313" key="5">
    <source>
        <dbReference type="EMBL" id="ANN69992.1"/>
    </source>
</evidence>
<evidence type="ECO:0000259" key="4">
    <source>
        <dbReference type="PROSITE" id="PS51387"/>
    </source>
</evidence>
<feature type="domain" description="FAD-binding PCMH-type" evidence="4">
    <location>
        <begin position="1"/>
        <end position="176"/>
    </location>
</feature>
<dbReference type="InterPro" id="IPR051312">
    <property type="entry name" value="Diverse_Substr_Oxidored"/>
</dbReference>
<keyword evidence="2" id="KW-0274">FAD</keyword>
<evidence type="ECO:0000313" key="6">
    <source>
        <dbReference type="Proteomes" id="UP000092213"/>
    </source>
</evidence>
<dbReference type="PROSITE" id="PS51387">
    <property type="entry name" value="FAD_PCMH"/>
    <property type="match status" value="1"/>
</dbReference>
<organism evidence="5 6">
    <name type="scientific">Bordetella bronchialis</name>
    <dbReference type="NCBI Taxonomy" id="463025"/>
    <lineage>
        <taxon>Bacteria</taxon>
        <taxon>Pseudomonadati</taxon>
        <taxon>Pseudomonadota</taxon>
        <taxon>Betaproteobacteria</taxon>
        <taxon>Burkholderiales</taxon>
        <taxon>Alcaligenaceae</taxon>
        <taxon>Bordetella</taxon>
    </lineage>
</organism>
<evidence type="ECO:0000256" key="1">
    <source>
        <dbReference type="ARBA" id="ARBA00022630"/>
    </source>
</evidence>
<name>A0A193FQG4_9BORD</name>
<dbReference type="InterPro" id="IPR005107">
    <property type="entry name" value="CO_DH_flav_C"/>
</dbReference>
<dbReference type="EMBL" id="CP016171">
    <property type="protein sequence ID" value="ANN69992.1"/>
    <property type="molecule type" value="Genomic_DNA"/>
</dbReference>
<dbReference type="STRING" id="463025.BAU08_00305"/>
<dbReference type="Pfam" id="PF03450">
    <property type="entry name" value="CO_deh_flav_C"/>
    <property type="match status" value="1"/>
</dbReference>